<gene>
    <name evidence="1" type="ORF">SDC9_194044</name>
</gene>
<evidence type="ECO:0000313" key="1">
    <source>
        <dbReference type="EMBL" id="MPN46458.1"/>
    </source>
</evidence>
<dbReference type="AlphaFoldDB" id="A0A645I5D2"/>
<dbReference type="EMBL" id="VSSQ01107130">
    <property type="protein sequence ID" value="MPN46458.1"/>
    <property type="molecule type" value="Genomic_DNA"/>
</dbReference>
<comment type="caution">
    <text evidence="1">The sequence shown here is derived from an EMBL/GenBank/DDBJ whole genome shotgun (WGS) entry which is preliminary data.</text>
</comment>
<reference evidence="1" key="1">
    <citation type="submission" date="2019-08" db="EMBL/GenBank/DDBJ databases">
        <authorList>
            <person name="Kucharzyk K."/>
            <person name="Murdoch R.W."/>
            <person name="Higgins S."/>
            <person name="Loffler F."/>
        </authorList>
    </citation>
    <scope>NUCLEOTIDE SEQUENCE</scope>
</reference>
<sequence length="123" mass="13924">MYAQTSSDVFRLIDKVISVSRAAPDPKKTHINVIGAEGDYWPLPWYLRSFTRVGWWDGLPASPYAPIMIVSASLQAGLDAQQTHLMIGYFELRPGVFLEMYVELELWKAFLAQNPPPQPAQED</sequence>
<organism evidence="1">
    <name type="scientific">bioreactor metagenome</name>
    <dbReference type="NCBI Taxonomy" id="1076179"/>
    <lineage>
        <taxon>unclassified sequences</taxon>
        <taxon>metagenomes</taxon>
        <taxon>ecological metagenomes</taxon>
    </lineage>
</organism>
<proteinExistence type="predicted"/>
<accession>A0A645I5D2</accession>
<protein>
    <submittedName>
        <fullName evidence="1">Uncharacterized protein</fullName>
    </submittedName>
</protein>
<name>A0A645I5D2_9ZZZZ</name>